<feature type="region of interest" description="Disordered" evidence="1">
    <location>
        <begin position="40"/>
        <end position="59"/>
    </location>
</feature>
<gene>
    <name evidence="2" type="ORF">GCM10022414_36530</name>
</gene>
<evidence type="ECO:0000256" key="1">
    <source>
        <dbReference type="SAM" id="MobiDB-lite"/>
    </source>
</evidence>
<sequence>MPIAVHLNDAGIETLRGKTGSWQATLVGNVFKEELKQLQQSKTAELPNSGHDSQTGITW</sequence>
<keyword evidence="3" id="KW-1185">Reference proteome</keyword>
<comment type="caution">
    <text evidence="2">The sequence shown here is derived from an EMBL/GenBank/DDBJ whole genome shotgun (WGS) entry which is preliminary data.</text>
</comment>
<reference evidence="3" key="1">
    <citation type="journal article" date="2019" name="Int. J. Syst. Evol. Microbiol.">
        <title>The Global Catalogue of Microorganisms (GCM) 10K type strain sequencing project: providing services to taxonomists for standard genome sequencing and annotation.</title>
        <authorList>
            <consortium name="The Broad Institute Genomics Platform"/>
            <consortium name="The Broad Institute Genome Sequencing Center for Infectious Disease"/>
            <person name="Wu L."/>
            <person name="Ma J."/>
        </authorList>
    </citation>
    <scope>NUCLEOTIDE SEQUENCE [LARGE SCALE GENOMIC DNA]</scope>
    <source>
        <strain evidence="3">JCM 17304</strain>
    </source>
</reference>
<dbReference type="Proteomes" id="UP001500392">
    <property type="component" value="Unassembled WGS sequence"/>
</dbReference>
<name>A0ABP7X6Y0_9GAMM</name>
<feature type="compositionally biased region" description="Polar residues" evidence="1">
    <location>
        <begin position="50"/>
        <end position="59"/>
    </location>
</feature>
<evidence type="ECO:0000313" key="2">
    <source>
        <dbReference type="EMBL" id="GAA4106190.1"/>
    </source>
</evidence>
<protein>
    <submittedName>
        <fullName evidence="2">Uncharacterized protein</fullName>
    </submittedName>
</protein>
<accession>A0ABP7X6Y0</accession>
<evidence type="ECO:0000313" key="3">
    <source>
        <dbReference type="Proteomes" id="UP001500392"/>
    </source>
</evidence>
<dbReference type="EMBL" id="BAABDM010000013">
    <property type="protein sequence ID" value="GAA4106190.1"/>
    <property type="molecule type" value="Genomic_DNA"/>
</dbReference>
<organism evidence="2 3">
    <name type="scientific">Zhongshania borealis</name>
    <dbReference type="NCBI Taxonomy" id="889488"/>
    <lineage>
        <taxon>Bacteria</taxon>
        <taxon>Pseudomonadati</taxon>
        <taxon>Pseudomonadota</taxon>
        <taxon>Gammaproteobacteria</taxon>
        <taxon>Cellvibrionales</taxon>
        <taxon>Spongiibacteraceae</taxon>
        <taxon>Zhongshania</taxon>
    </lineage>
</organism>
<proteinExistence type="predicted"/>